<dbReference type="GO" id="GO:0032259">
    <property type="term" value="P:methylation"/>
    <property type="evidence" value="ECO:0007669"/>
    <property type="project" value="UniProtKB-KW"/>
</dbReference>
<dbReference type="Pfam" id="PF13489">
    <property type="entry name" value="Methyltransf_23"/>
    <property type="match status" value="1"/>
</dbReference>
<dbReference type="GO" id="GO:0008168">
    <property type="term" value="F:methyltransferase activity"/>
    <property type="evidence" value="ECO:0007669"/>
    <property type="project" value="UniProtKB-KW"/>
</dbReference>
<evidence type="ECO:0000259" key="1">
    <source>
        <dbReference type="Pfam" id="PF08484"/>
    </source>
</evidence>
<gene>
    <name evidence="2" type="ORF">SAMN05421783_11246</name>
</gene>
<dbReference type="STRING" id="1058.SAMN05421783_11246"/>
<dbReference type="Proteomes" id="UP000198816">
    <property type="component" value="Unassembled WGS sequence"/>
</dbReference>
<accession>A0A1H2Y580</accession>
<dbReference type="PANTHER" id="PTHR43861">
    <property type="entry name" value="TRANS-ACONITATE 2-METHYLTRANSFERASE-RELATED"/>
    <property type="match status" value="1"/>
</dbReference>
<dbReference type="Pfam" id="PF08484">
    <property type="entry name" value="Methyltransf_14"/>
    <property type="match status" value="1"/>
</dbReference>
<evidence type="ECO:0000313" key="3">
    <source>
        <dbReference type="Proteomes" id="UP000198816"/>
    </source>
</evidence>
<dbReference type="SUPFAM" id="SSF53335">
    <property type="entry name" value="S-adenosyl-L-methionine-dependent methyltransferases"/>
    <property type="match status" value="1"/>
</dbReference>
<dbReference type="Gene3D" id="3.40.50.150">
    <property type="entry name" value="Vaccinia Virus protein VP39"/>
    <property type="match status" value="1"/>
</dbReference>
<keyword evidence="2" id="KW-0808">Transferase</keyword>
<reference evidence="3" key="1">
    <citation type="submission" date="2016-10" db="EMBL/GenBank/DDBJ databases">
        <authorList>
            <person name="Varghese N."/>
            <person name="Submissions S."/>
        </authorList>
    </citation>
    <scope>NUCLEOTIDE SEQUENCE [LARGE SCALE GENOMIC DNA]</scope>
    <source>
        <strain evidence="3">DSM 217</strain>
    </source>
</reference>
<dbReference type="InterPro" id="IPR029063">
    <property type="entry name" value="SAM-dependent_MTases_sf"/>
</dbReference>
<evidence type="ECO:0000313" key="2">
    <source>
        <dbReference type="EMBL" id="SDX00201.1"/>
    </source>
</evidence>
<dbReference type="EMBL" id="FNNZ01000012">
    <property type="protein sequence ID" value="SDX00201.1"/>
    <property type="molecule type" value="Genomic_DNA"/>
</dbReference>
<protein>
    <submittedName>
        <fullName evidence="2">C-methyltransferase C-terminal domain-containing protein</fullName>
    </submittedName>
</protein>
<sequence>MKQTHRCPSCNVGEMEIFYEVDAVPSNSCILLGSREEATEYPRGDIRLGFCPECGFISNVAFDPKLTEYSGRYEETQGFSGTFNAFHRALAERLIEKYDLRGKEVLEIGCGKGEFIALLSQLGGNRGIGFDPGYREDREILIQEGQVTFIKDFYSEKYAEHQADFVCCKMTLEHIPRTHDFMATVRRAIGDKSDTIVFFQIPEVIRILRDCAFEDIYYEHCSYFSPGSLARLFRQNGFDVLDVDTEYGDQYLTIEARPATGDVTAPLPREDDLDLLKDYVASFPQRCDAKLQMWRDRFAEWRAKGLKTVLWGSGSKGVSFLRSIDTAGQIEYVVDINPYRQGYFMSGTGQEIVAPAFLRNYRPDVVVIMNEIYQDEITRDLNALGLAPHVVAV</sequence>
<feature type="domain" description="C-methyltransferase" evidence="1">
    <location>
        <begin position="256"/>
        <end position="382"/>
    </location>
</feature>
<dbReference type="RefSeq" id="WP_217633700.1">
    <property type="nucleotide sequence ID" value="NZ_FNNZ01000012.1"/>
</dbReference>
<name>A0A1H2Y580_THIRO</name>
<dbReference type="InterPro" id="IPR013691">
    <property type="entry name" value="MeTrfase_14"/>
</dbReference>
<organism evidence="2 3">
    <name type="scientific">Thiocapsa roseopersicina</name>
    <dbReference type="NCBI Taxonomy" id="1058"/>
    <lineage>
        <taxon>Bacteria</taxon>
        <taxon>Pseudomonadati</taxon>
        <taxon>Pseudomonadota</taxon>
        <taxon>Gammaproteobacteria</taxon>
        <taxon>Chromatiales</taxon>
        <taxon>Chromatiaceae</taxon>
        <taxon>Thiocapsa</taxon>
    </lineage>
</organism>
<dbReference type="Gene3D" id="3.40.50.720">
    <property type="entry name" value="NAD(P)-binding Rossmann-like Domain"/>
    <property type="match status" value="1"/>
</dbReference>
<proteinExistence type="predicted"/>
<dbReference type="CDD" id="cd02440">
    <property type="entry name" value="AdoMet_MTases"/>
    <property type="match status" value="1"/>
</dbReference>
<keyword evidence="3" id="KW-1185">Reference proteome</keyword>
<dbReference type="AlphaFoldDB" id="A0A1H2Y580"/>
<keyword evidence="2" id="KW-0489">Methyltransferase</keyword>